<protein>
    <submittedName>
        <fullName evidence="3">Acyltransferase</fullName>
    </submittedName>
</protein>
<dbReference type="InterPro" id="IPR018357">
    <property type="entry name" value="Hexapep_transf_CS"/>
</dbReference>
<dbReference type="PROSITE" id="PS00101">
    <property type="entry name" value="HEXAPEP_TRANSFERASES"/>
    <property type="match status" value="1"/>
</dbReference>
<reference evidence="3 4" key="1">
    <citation type="submission" date="2019-09" db="EMBL/GenBank/DDBJ databases">
        <title>Bacillus ochoae sp. nov., Paenibacillus whitsoniae sp. nov., Paenibacillus spiritus sp. nov. Isolated from the Mars Exploration Rover during spacecraft assembly.</title>
        <authorList>
            <person name="Seuylemezian A."/>
            <person name="Vaishampayan P."/>
        </authorList>
    </citation>
    <scope>NUCLEOTIDE SEQUENCE [LARGE SCALE GENOMIC DNA]</scope>
    <source>
        <strain evidence="3 4">MER_111</strain>
    </source>
</reference>
<gene>
    <name evidence="3" type="ORF">F4V43_02195</name>
</gene>
<keyword evidence="4" id="KW-1185">Reference proteome</keyword>
<dbReference type="PANTHER" id="PTHR43300">
    <property type="entry name" value="ACETYLTRANSFERASE"/>
    <property type="match status" value="1"/>
</dbReference>
<dbReference type="Pfam" id="PF00132">
    <property type="entry name" value="Hexapep"/>
    <property type="match status" value="1"/>
</dbReference>
<name>A0A5J5GHZ8_9BACL</name>
<dbReference type="InterPro" id="IPR050179">
    <property type="entry name" value="Trans_hexapeptide_repeat"/>
</dbReference>
<proteinExistence type="predicted"/>
<dbReference type="EMBL" id="VYKK01000004">
    <property type="protein sequence ID" value="KAA9007318.1"/>
    <property type="molecule type" value="Genomic_DNA"/>
</dbReference>
<accession>A0A5J5GHZ8</accession>
<evidence type="ECO:0000313" key="4">
    <source>
        <dbReference type="Proteomes" id="UP000367750"/>
    </source>
</evidence>
<dbReference type="SUPFAM" id="SSF51161">
    <property type="entry name" value="Trimeric LpxA-like enzymes"/>
    <property type="match status" value="1"/>
</dbReference>
<dbReference type="InterPro" id="IPR011004">
    <property type="entry name" value="Trimer_LpxA-like_sf"/>
</dbReference>
<dbReference type="CDD" id="cd04647">
    <property type="entry name" value="LbH_MAT_like"/>
    <property type="match status" value="1"/>
</dbReference>
<evidence type="ECO:0000256" key="2">
    <source>
        <dbReference type="ARBA" id="ARBA00022737"/>
    </source>
</evidence>
<keyword evidence="2" id="KW-0677">Repeat</keyword>
<dbReference type="AlphaFoldDB" id="A0A5J5GHZ8"/>
<keyword evidence="1 3" id="KW-0808">Transferase</keyword>
<comment type="caution">
    <text evidence="3">The sequence shown here is derived from an EMBL/GenBank/DDBJ whole genome shotgun (WGS) entry which is preliminary data.</text>
</comment>
<dbReference type="GO" id="GO:0016746">
    <property type="term" value="F:acyltransferase activity"/>
    <property type="evidence" value="ECO:0007669"/>
    <property type="project" value="UniProtKB-KW"/>
</dbReference>
<dbReference type="InterPro" id="IPR001451">
    <property type="entry name" value="Hexapep"/>
</dbReference>
<sequence length="183" mass="20043">MKFILAFLSSLSVRIKNKIHPKSELDLLIENGLKVGKNFNFFNSHIDYGHAWLIEIGDDVTITNSSILAHDASTKLYFGKSKIGKVTIGNRVFIGFGSIILCNVTIGDDVIVAAGSVVTKSIPSGSVVAGCPATVIGSTTDFINKHQANLQAKPVYDTYWPQKTHYQKEKIRSELSVSHGYDE</sequence>
<dbReference type="PANTHER" id="PTHR43300:SF11">
    <property type="entry name" value="ACETYLTRANSFERASE RV3034C-RELATED"/>
    <property type="match status" value="1"/>
</dbReference>
<dbReference type="Proteomes" id="UP000367750">
    <property type="component" value="Unassembled WGS sequence"/>
</dbReference>
<organism evidence="3 4">
    <name type="scientific">Paenibacillus spiritus</name>
    <dbReference type="NCBI Taxonomy" id="2496557"/>
    <lineage>
        <taxon>Bacteria</taxon>
        <taxon>Bacillati</taxon>
        <taxon>Bacillota</taxon>
        <taxon>Bacilli</taxon>
        <taxon>Bacillales</taxon>
        <taxon>Paenibacillaceae</taxon>
        <taxon>Paenibacillus</taxon>
    </lineage>
</organism>
<evidence type="ECO:0000256" key="1">
    <source>
        <dbReference type="ARBA" id="ARBA00022679"/>
    </source>
</evidence>
<dbReference type="Gene3D" id="2.160.10.10">
    <property type="entry name" value="Hexapeptide repeat proteins"/>
    <property type="match status" value="1"/>
</dbReference>
<dbReference type="RefSeq" id="WP_150456608.1">
    <property type="nucleotide sequence ID" value="NZ_VYKK01000004.1"/>
</dbReference>
<dbReference type="OrthoDB" id="9812571at2"/>
<keyword evidence="3" id="KW-0012">Acyltransferase</keyword>
<evidence type="ECO:0000313" key="3">
    <source>
        <dbReference type="EMBL" id="KAA9007318.1"/>
    </source>
</evidence>